<dbReference type="InterPro" id="IPR029526">
    <property type="entry name" value="PGBD"/>
</dbReference>
<dbReference type="PANTHER" id="PTHR46599:SF3">
    <property type="entry name" value="PIGGYBAC TRANSPOSABLE ELEMENT-DERIVED PROTEIN 4"/>
    <property type="match status" value="1"/>
</dbReference>
<dbReference type="EMBL" id="GEBQ01004423">
    <property type="protein sequence ID" value="JAT35554.1"/>
    <property type="molecule type" value="Transcribed_RNA"/>
</dbReference>
<gene>
    <name evidence="2" type="ORF">g.44843</name>
</gene>
<proteinExistence type="predicted"/>
<dbReference type="PANTHER" id="PTHR46599">
    <property type="entry name" value="PIGGYBAC TRANSPOSABLE ELEMENT-DERIVED PROTEIN 4"/>
    <property type="match status" value="1"/>
</dbReference>
<dbReference type="Pfam" id="PF13843">
    <property type="entry name" value="DDE_Tnp_1_7"/>
    <property type="match status" value="1"/>
</dbReference>
<name>A0A1B6MI17_9HEMI</name>
<evidence type="ECO:0000313" key="2">
    <source>
        <dbReference type="EMBL" id="JAT35554.1"/>
    </source>
</evidence>
<protein>
    <recommendedName>
        <fullName evidence="1">PiggyBac transposable element-derived protein domain-containing protein</fullName>
    </recommendedName>
</protein>
<accession>A0A1B6MI17</accession>
<dbReference type="AlphaFoldDB" id="A0A1B6MI17"/>
<evidence type="ECO:0000259" key="1">
    <source>
        <dbReference type="Pfam" id="PF13843"/>
    </source>
</evidence>
<sequence>MDKPLVPDDFEEILFNEISDVDSNHDSDVHSNVSGDFENYVTIEELFEEEGQYIEQNEDVDETENGNIVGLDVAGEWTEWSEGDGNFYKFIWTQVSGCKLASNDKPSTPLEFFQLFFTDSLLIEIVKETNRYAAEKIQKNTPLQKKSVWWSWIDLTISELKAFLGVIINMGMNGKPEMTDYFSTNWVDYQPFFKDVFSKERFMQIFWNLHICPPPSGPVAGTLTRSGKVRNVASYLDKKFREHYVPEKEVSVDESTVGFKGRIVFKVYNKDKPIKWGIKVFVLSESSTGYICAIEPYFGKITTDRLDRPDLGVTSRIVLHLVNKLKQSYGNIEGLHVFTDRWYTNMDLAAELLEWKVYLTGTIMLNRSGLPAIVKPQRKNVKKQTPKLKLQQGDIKTFRKDEKFSLLLWKDKKVVSVLSTLYGDNTTQTVRRLKRDNVVEEVRKPTVICKYNKSMGGVDLADHYISSYSFTRKSIKWWRKVFFWLLETAIVNSFVLYNANQNQQHQVRQRCYRKMLIKELVGEVRNVKKRGRPSNSVDDERLNGKLHLPYPLQTGKTKDCSVCSDRRPGMQRKRTNFFCKTCTNNPGLHIGECFEKYHSNKKIKEQ</sequence>
<reference evidence="2" key="1">
    <citation type="submission" date="2015-11" db="EMBL/GenBank/DDBJ databases">
        <title>De novo transcriptome assembly of four potential Pierce s Disease insect vectors from Arizona vineyards.</title>
        <authorList>
            <person name="Tassone E.E."/>
        </authorList>
    </citation>
    <scope>NUCLEOTIDE SEQUENCE</scope>
</reference>
<feature type="domain" description="PiggyBac transposable element-derived protein" evidence="1">
    <location>
        <begin position="108"/>
        <end position="494"/>
    </location>
</feature>
<organism evidence="2">
    <name type="scientific">Graphocephala atropunctata</name>
    <dbReference type="NCBI Taxonomy" id="36148"/>
    <lineage>
        <taxon>Eukaryota</taxon>
        <taxon>Metazoa</taxon>
        <taxon>Ecdysozoa</taxon>
        <taxon>Arthropoda</taxon>
        <taxon>Hexapoda</taxon>
        <taxon>Insecta</taxon>
        <taxon>Pterygota</taxon>
        <taxon>Neoptera</taxon>
        <taxon>Paraneoptera</taxon>
        <taxon>Hemiptera</taxon>
        <taxon>Auchenorrhyncha</taxon>
        <taxon>Membracoidea</taxon>
        <taxon>Cicadellidae</taxon>
        <taxon>Cicadellinae</taxon>
        <taxon>Cicadellini</taxon>
        <taxon>Graphocephala</taxon>
    </lineage>
</organism>